<feature type="compositionally biased region" description="Basic residues" evidence="1">
    <location>
        <begin position="153"/>
        <end position="169"/>
    </location>
</feature>
<evidence type="ECO:0000313" key="3">
    <source>
        <dbReference type="EMBL" id="VUC21856.1"/>
    </source>
</evidence>
<evidence type="ECO:0000256" key="1">
    <source>
        <dbReference type="SAM" id="MobiDB-lite"/>
    </source>
</evidence>
<dbReference type="EMBL" id="CABFNS010000460">
    <property type="protein sequence ID" value="VUC21856.1"/>
    <property type="molecule type" value="Genomic_DNA"/>
</dbReference>
<name>A0ABY6TT86_BIOOC</name>
<protein>
    <submittedName>
        <fullName evidence="3">Uncharacterized protein</fullName>
    </submittedName>
</protein>
<feature type="compositionally biased region" description="Basic residues" evidence="1">
    <location>
        <begin position="130"/>
        <end position="144"/>
    </location>
</feature>
<feature type="signal peptide" evidence="2">
    <location>
        <begin position="1"/>
        <end position="20"/>
    </location>
</feature>
<feature type="chain" id="PRO_5045661835" evidence="2">
    <location>
        <begin position="21"/>
        <end position="169"/>
    </location>
</feature>
<feature type="region of interest" description="Disordered" evidence="1">
    <location>
        <begin position="107"/>
        <end position="169"/>
    </location>
</feature>
<sequence>MLAAGTIGLVLLLFTADALAVNLQYSARYKGLKGQPTPNGHNAGTIPDDEAAFIRANCGAWGYNCSPAGRNPLVVKYLTISESKPASVRNLEGMRSRVDTELKTYRDQRDAAAAASNNNGGVNAAPGKGKSSKPGKLGKNKPGKNNKPGPSAKKPRGERKRKRNVHGYY</sequence>
<feature type="compositionally biased region" description="Low complexity" evidence="1">
    <location>
        <begin position="111"/>
        <end position="129"/>
    </location>
</feature>
<evidence type="ECO:0000256" key="2">
    <source>
        <dbReference type="SAM" id="SignalP"/>
    </source>
</evidence>
<gene>
    <name evidence="3" type="ORF">CLO192961_LOCUS64475</name>
</gene>
<organism evidence="3 4">
    <name type="scientific">Bionectria ochroleuca</name>
    <name type="common">Gliocladium roseum</name>
    <dbReference type="NCBI Taxonomy" id="29856"/>
    <lineage>
        <taxon>Eukaryota</taxon>
        <taxon>Fungi</taxon>
        <taxon>Dikarya</taxon>
        <taxon>Ascomycota</taxon>
        <taxon>Pezizomycotina</taxon>
        <taxon>Sordariomycetes</taxon>
        <taxon>Hypocreomycetidae</taxon>
        <taxon>Hypocreales</taxon>
        <taxon>Bionectriaceae</taxon>
        <taxon>Clonostachys</taxon>
    </lineage>
</organism>
<keyword evidence="2" id="KW-0732">Signal</keyword>
<dbReference type="Proteomes" id="UP000766486">
    <property type="component" value="Unassembled WGS sequence"/>
</dbReference>
<reference evidence="3 4" key="1">
    <citation type="submission" date="2019-06" db="EMBL/GenBank/DDBJ databases">
        <authorList>
            <person name="Broberg M."/>
        </authorList>
    </citation>
    <scope>NUCLEOTIDE SEQUENCE [LARGE SCALE GENOMIC DNA]</scope>
</reference>
<comment type="caution">
    <text evidence="3">The sequence shown here is derived from an EMBL/GenBank/DDBJ whole genome shotgun (WGS) entry which is preliminary data.</text>
</comment>
<evidence type="ECO:0000313" key="4">
    <source>
        <dbReference type="Proteomes" id="UP000766486"/>
    </source>
</evidence>
<proteinExistence type="predicted"/>
<keyword evidence="4" id="KW-1185">Reference proteome</keyword>
<accession>A0ABY6TT86</accession>